<proteinExistence type="inferred from homology"/>
<dbReference type="AlphaFoldDB" id="A0A507B667"/>
<sequence length="482" mass="54017">MTTARMTSSRVHQLPGKLLVAELFFEVPLDYADPTGPKIQLFARAATRYERPIVPAYAGTPAEAGFARVFDGKRPWLAYLEGGPGVGHREPQDHPLTNPLLDRGYDVLYLDYRGTGMSTPISAASLRRVAAAAQAQADYVKHFRADNNVRDCEAVRRCLTADLAAPRGDGDGEDRRKWSTFGQSYGGFVTLTYLSLAPEGLRECFMTGGLAPLGRTAEQVYAQTYGRVDERNAAYFSKYPEDVDTLSRLSSHILREHGGAIPLPAGGRLTVRRLFTLGQTFGAHGGLDAVHALLLRMRADLDQHGLIARPALSAFERFLAYDDCPFYAFMQEVIYCYGPGVSSDWAADRVGRTLDRYRWLSDPAAAADPAQYPLHFAGEMMYPFMFDDYPELRELREVADILARHDGWPRLYDEARLARNEVPVYAASFDDMYVDMEFAREVARKVKGIRVLETNVMYHNALRSKTDELLAQIFKLRDDVID</sequence>
<dbReference type="PANTHER" id="PTHR43248">
    <property type="entry name" value="2-SUCCINYL-6-HYDROXY-2,4-CYCLOHEXADIENE-1-CARBOXYLATE SYNTHASE"/>
    <property type="match status" value="1"/>
</dbReference>
<dbReference type="OrthoDB" id="1898734at2759"/>
<reference evidence="3 4" key="1">
    <citation type="submission" date="2019-06" db="EMBL/GenBank/DDBJ databases">
        <title>Draft genome sequence of the filamentous fungus Phialemoniopsis curvata isolated from diesel fuel.</title>
        <authorList>
            <person name="Varaljay V.A."/>
            <person name="Lyon W.J."/>
            <person name="Crouch A.L."/>
            <person name="Drake C.E."/>
            <person name="Hollomon J.M."/>
            <person name="Nadeau L.J."/>
            <person name="Nunn H.S."/>
            <person name="Stevenson B.S."/>
            <person name="Bojanowski C.L."/>
            <person name="Crookes-Goodson W.J."/>
        </authorList>
    </citation>
    <scope>NUCLEOTIDE SEQUENCE [LARGE SCALE GENOMIC DNA]</scope>
    <source>
        <strain evidence="3 4">D216</strain>
    </source>
</reference>
<gene>
    <name evidence="3" type="ORF">E0L32_000608</name>
</gene>
<evidence type="ECO:0000313" key="3">
    <source>
        <dbReference type="EMBL" id="TPX14214.1"/>
    </source>
</evidence>
<accession>A0A507B667</accession>
<comment type="caution">
    <text evidence="3">The sequence shown here is derived from an EMBL/GenBank/DDBJ whole genome shotgun (WGS) entry which is preliminary data.</text>
</comment>
<keyword evidence="2" id="KW-0378">Hydrolase</keyword>
<dbReference type="PANTHER" id="PTHR43248:SF2">
    <property type="entry name" value="PROLYL AMINOPEPTIDASE"/>
    <property type="match status" value="1"/>
</dbReference>
<dbReference type="GeneID" id="41968055"/>
<dbReference type="PRINTS" id="PR00793">
    <property type="entry name" value="PROAMNOPTASE"/>
</dbReference>
<dbReference type="GO" id="GO:0006508">
    <property type="term" value="P:proteolysis"/>
    <property type="evidence" value="ECO:0007669"/>
    <property type="project" value="InterPro"/>
</dbReference>
<evidence type="ECO:0000313" key="4">
    <source>
        <dbReference type="Proteomes" id="UP000319257"/>
    </source>
</evidence>
<dbReference type="STRING" id="1093900.A0A507B667"/>
<dbReference type="InParanoid" id="A0A507B667"/>
<dbReference type="InterPro" id="IPR002410">
    <property type="entry name" value="Peptidase_S33"/>
</dbReference>
<evidence type="ECO:0000256" key="1">
    <source>
        <dbReference type="ARBA" id="ARBA00010088"/>
    </source>
</evidence>
<comment type="similarity">
    <text evidence="1">Belongs to the peptidase S33 family.</text>
</comment>
<organism evidence="3 4">
    <name type="scientific">Thyridium curvatum</name>
    <dbReference type="NCBI Taxonomy" id="1093900"/>
    <lineage>
        <taxon>Eukaryota</taxon>
        <taxon>Fungi</taxon>
        <taxon>Dikarya</taxon>
        <taxon>Ascomycota</taxon>
        <taxon>Pezizomycotina</taxon>
        <taxon>Sordariomycetes</taxon>
        <taxon>Sordariomycetidae</taxon>
        <taxon>Thyridiales</taxon>
        <taxon>Thyridiaceae</taxon>
        <taxon>Thyridium</taxon>
    </lineage>
</organism>
<dbReference type="SUPFAM" id="SSF53474">
    <property type="entry name" value="alpha/beta-Hydrolases"/>
    <property type="match status" value="1"/>
</dbReference>
<dbReference type="EMBL" id="SKBQ01000002">
    <property type="protein sequence ID" value="TPX14214.1"/>
    <property type="molecule type" value="Genomic_DNA"/>
</dbReference>
<keyword evidence="4" id="KW-1185">Reference proteome</keyword>
<dbReference type="GO" id="GO:0008233">
    <property type="term" value="F:peptidase activity"/>
    <property type="evidence" value="ECO:0007669"/>
    <property type="project" value="InterPro"/>
</dbReference>
<protein>
    <submittedName>
        <fullName evidence="3">Uncharacterized protein</fullName>
    </submittedName>
</protein>
<dbReference type="Gene3D" id="3.40.50.1820">
    <property type="entry name" value="alpha/beta hydrolase"/>
    <property type="match status" value="1"/>
</dbReference>
<dbReference type="InterPro" id="IPR051601">
    <property type="entry name" value="Serine_prot/Carboxylest_S33"/>
</dbReference>
<dbReference type="Proteomes" id="UP000319257">
    <property type="component" value="Unassembled WGS sequence"/>
</dbReference>
<dbReference type="InterPro" id="IPR029058">
    <property type="entry name" value="AB_hydrolase_fold"/>
</dbReference>
<evidence type="ECO:0000256" key="2">
    <source>
        <dbReference type="ARBA" id="ARBA00022801"/>
    </source>
</evidence>
<name>A0A507B667_9PEZI</name>
<dbReference type="RefSeq" id="XP_030995925.1">
    <property type="nucleotide sequence ID" value="XM_031140680.1"/>
</dbReference>